<name>A0AAV0BE33_PHAPC</name>
<proteinExistence type="predicted"/>
<evidence type="ECO:0000313" key="1">
    <source>
        <dbReference type="EMBL" id="CAH7685067.1"/>
    </source>
</evidence>
<accession>A0AAV0BE33</accession>
<organism evidence="1 2">
    <name type="scientific">Phakopsora pachyrhizi</name>
    <name type="common">Asian soybean rust disease fungus</name>
    <dbReference type="NCBI Taxonomy" id="170000"/>
    <lineage>
        <taxon>Eukaryota</taxon>
        <taxon>Fungi</taxon>
        <taxon>Dikarya</taxon>
        <taxon>Basidiomycota</taxon>
        <taxon>Pucciniomycotina</taxon>
        <taxon>Pucciniomycetes</taxon>
        <taxon>Pucciniales</taxon>
        <taxon>Phakopsoraceae</taxon>
        <taxon>Phakopsora</taxon>
    </lineage>
</organism>
<sequence>MRGTTRRVVVESIGGMIEEMFRFWIDRKYDDNNREDFQVCKENVLKILDQNGSNRPELYSITMDNIKREEIIARRQEKQLSTKDEDKQAVDEYLESVFDELLRIKNNAASLRVVDRVCEYNGWSGASAMSKL</sequence>
<comment type="caution">
    <text evidence="1">The sequence shown here is derived from an EMBL/GenBank/DDBJ whole genome shotgun (WGS) entry which is preliminary data.</text>
</comment>
<protein>
    <submittedName>
        <fullName evidence="1">Uncharacterized protein</fullName>
    </submittedName>
</protein>
<reference evidence="1" key="1">
    <citation type="submission" date="2022-06" db="EMBL/GenBank/DDBJ databases">
        <authorList>
            <consortium name="SYNGENTA / RWTH Aachen University"/>
        </authorList>
    </citation>
    <scope>NUCLEOTIDE SEQUENCE</scope>
</reference>
<dbReference type="Proteomes" id="UP001153365">
    <property type="component" value="Unassembled WGS sequence"/>
</dbReference>
<evidence type="ECO:0000313" key="2">
    <source>
        <dbReference type="Proteomes" id="UP001153365"/>
    </source>
</evidence>
<dbReference type="AlphaFoldDB" id="A0AAV0BE33"/>
<dbReference type="EMBL" id="CALTRL010005704">
    <property type="protein sequence ID" value="CAH7685067.1"/>
    <property type="molecule type" value="Genomic_DNA"/>
</dbReference>
<gene>
    <name evidence="1" type="ORF">PPACK8108_LOCUS19539</name>
</gene>
<keyword evidence="2" id="KW-1185">Reference proteome</keyword>